<organism evidence="4 5">
    <name type="scientific">Thermosphaera aggregans (strain DSM 11486 / M11TL)</name>
    <dbReference type="NCBI Taxonomy" id="633148"/>
    <lineage>
        <taxon>Archaea</taxon>
        <taxon>Thermoproteota</taxon>
        <taxon>Thermoprotei</taxon>
        <taxon>Desulfurococcales</taxon>
        <taxon>Desulfurococcaceae</taxon>
        <taxon>Thermosphaera</taxon>
    </lineage>
</organism>
<evidence type="ECO:0000313" key="4">
    <source>
        <dbReference type="EMBL" id="ADG90944.1"/>
    </source>
</evidence>
<evidence type="ECO:0000313" key="5">
    <source>
        <dbReference type="Proteomes" id="UP000002376"/>
    </source>
</evidence>
<dbReference type="Proteomes" id="UP000002376">
    <property type="component" value="Chromosome"/>
</dbReference>
<feature type="coiled-coil region" evidence="2">
    <location>
        <begin position="19"/>
        <end position="60"/>
    </location>
</feature>
<dbReference type="eggNOG" id="arCOG03450">
    <property type="taxonomic scope" value="Archaea"/>
</dbReference>
<proteinExistence type="inferred from homology"/>
<reference evidence="4 5" key="1">
    <citation type="journal article" date="2010" name="Stand. Genomic Sci.">
        <title>Complete genome sequence of Thermosphaera aggregans type strain (M11TL).</title>
        <authorList>
            <person name="Spring S."/>
            <person name="Rachel R."/>
            <person name="Lapidus A."/>
            <person name="Davenport K."/>
            <person name="Tice H."/>
            <person name="Copeland A."/>
            <person name="Cheng J.F."/>
            <person name="Lucas S."/>
            <person name="Chen F."/>
            <person name="Nolan M."/>
            <person name="Bruce D."/>
            <person name="Goodwin L."/>
            <person name="Pitluck S."/>
            <person name="Ivanova N."/>
            <person name="Mavromatis K."/>
            <person name="Ovchinnikova G."/>
            <person name="Pati A."/>
            <person name="Chen A."/>
            <person name="Palaniappan K."/>
            <person name="Land M."/>
            <person name="Hauser L."/>
            <person name="Chang Y.J."/>
            <person name="Jeffries C.C."/>
            <person name="Brettin T."/>
            <person name="Detter J.C."/>
            <person name="Tapia R."/>
            <person name="Han C."/>
            <person name="Heimerl T."/>
            <person name="Weikl F."/>
            <person name="Brambilla E."/>
            <person name="Goker M."/>
            <person name="Bristow J."/>
            <person name="Eisen J.A."/>
            <person name="Markowitz V."/>
            <person name="Hugenholtz P."/>
            <person name="Kyrpides N.C."/>
            <person name="Klenk H.P."/>
        </authorList>
    </citation>
    <scope>NUCLEOTIDE SEQUENCE [LARGE SCALE GENOMIC DNA]</scope>
    <source>
        <strain evidence="5">DSM 11486 / M11TL</strain>
    </source>
</reference>
<dbReference type="AlphaFoldDB" id="D5U1E4"/>
<dbReference type="HOGENOM" id="CLU_782164_0_0_2"/>
<dbReference type="Pfam" id="PF04473">
    <property type="entry name" value="DUF553"/>
    <property type="match status" value="1"/>
</dbReference>
<evidence type="ECO:0000256" key="1">
    <source>
        <dbReference type="ARBA" id="ARBA00007458"/>
    </source>
</evidence>
<keyword evidence="2" id="KW-0175">Coiled coil</keyword>
<feature type="domain" description="Transglutaminase-like" evidence="3">
    <location>
        <begin position="172"/>
        <end position="244"/>
    </location>
</feature>
<accession>D5U1E4</accession>
<gene>
    <name evidence="4" type="ordered locus">Tagg_0671</name>
</gene>
<dbReference type="STRING" id="633148.Tagg_0671"/>
<reference evidence="5" key="2">
    <citation type="journal article" date="2010" name="Stand. Genomic Sci.">
        <title>Complete genome sequence of Thermosphaera aggregans type strain (M11TLT).</title>
        <authorList>
            <person name="Spring S."/>
            <person name="Rachel R."/>
            <person name="Lapidus A."/>
            <person name="Davenport K."/>
            <person name="Tice H."/>
            <person name="Copeland A."/>
            <person name="Cheng J.-F."/>
            <person name="Lucas S."/>
            <person name="Chen F."/>
            <person name="Nolan M."/>
            <person name="Bruce D."/>
            <person name="Goodwin L."/>
            <person name="Pitluck S."/>
            <person name="Ivanova N."/>
            <person name="Mavromatis K."/>
            <person name="Ovchinnikova G."/>
            <person name="Pati A."/>
            <person name="Chen A."/>
            <person name="Palaniappan K."/>
            <person name="Land M."/>
            <person name="Hauser L."/>
            <person name="Chang Y.-J."/>
            <person name="Jeffries C.C."/>
            <person name="Brettin T."/>
            <person name="Detter J.C."/>
            <person name="Tapia R."/>
            <person name="Han C."/>
            <person name="Heimerl T."/>
            <person name="Weikl F."/>
            <person name="Brambilla E."/>
            <person name="Goker M."/>
            <person name="Bristow J."/>
            <person name="Eisen J.A."/>
            <person name="Markowitz V."/>
            <person name="Hugenholtz P."/>
            <person name="Kyrpides N.C."/>
            <person name="Klenk H.-P."/>
        </authorList>
    </citation>
    <scope>NUCLEOTIDE SEQUENCE [LARGE SCALE GENOMIC DNA]</scope>
    <source>
        <strain evidence="5">DSM 11486 / M11TL</strain>
    </source>
</reference>
<dbReference type="EMBL" id="CP001939">
    <property type="protein sequence ID" value="ADG90944.1"/>
    <property type="molecule type" value="Genomic_DNA"/>
</dbReference>
<evidence type="ECO:0000256" key="2">
    <source>
        <dbReference type="SAM" id="Coils"/>
    </source>
</evidence>
<dbReference type="Gene3D" id="3.10.620.30">
    <property type="match status" value="1"/>
</dbReference>
<evidence type="ECO:0000259" key="3">
    <source>
        <dbReference type="Pfam" id="PF04473"/>
    </source>
</evidence>
<protein>
    <recommendedName>
        <fullName evidence="3">Transglutaminase-like domain-containing protein</fullName>
    </recommendedName>
</protein>
<keyword evidence="5" id="KW-1185">Reference proteome</keyword>
<dbReference type="InterPro" id="IPR007562">
    <property type="entry name" value="Transglutaminase-like_domain"/>
</dbReference>
<name>D5U1E4_THEAM</name>
<reference key="3">
    <citation type="submission" date="2010-02" db="EMBL/GenBank/DDBJ databases">
        <title>Complete genome sequence of Thermosphaera aggregans type strain (M11TL).</title>
        <authorList>
            <consortium name="US DOE Joint Genome Institute (JGI-PGF)"/>
            <person name="Spring S."/>
            <person name="Lapidus A."/>
            <person name="Munk C."/>
            <person name="Schroeder M."/>
            <person name="Glavina Del Rio T."/>
            <person name="Tice H."/>
            <person name="Copeland A."/>
            <person name="Cheng J.-F."/>
            <person name="Lucas S."/>
            <person name="Chen F."/>
            <person name="Nolan M."/>
            <person name="Bruce D."/>
            <person name="Goodwin L."/>
            <person name="Pitluck S."/>
            <person name="Ivanova N."/>
            <person name="Mavromatis K."/>
            <person name="Ovchinnikova G."/>
            <person name="Pati A."/>
            <person name="Chen A."/>
            <person name="Palaniappan K."/>
            <person name="Land M."/>
            <person name="Hauser L."/>
            <person name="Chang Y.-J."/>
            <person name="Jeffries C.C."/>
            <person name="Brettin T."/>
            <person name="Detter J.C."/>
            <person name="Tapia R."/>
            <person name="Han C."/>
            <person name="Chain P."/>
            <person name="Heimerl T."/>
            <person name="Weik F."/>
            <person name="Goker M."/>
            <person name="Rachel R."/>
            <person name="Bristow J."/>
            <person name="Eisen J.A."/>
            <person name="Markowitz V."/>
            <person name="Hugenholtz P."/>
            <person name="Kyrpides N.C."/>
            <person name="Klenk H.-P."/>
        </authorList>
    </citation>
    <scope>NUCLEOTIDE SEQUENCE</scope>
    <source>
        <strain>DSM 11486</strain>
    </source>
</reference>
<dbReference type="KEGG" id="tag:Tagg_0671"/>
<sequence length="354" mass="40652">MKVAVAFLLSCLILLGFNYYLLQNTYEELERKYEELLHEYEEIEAKNSELMSKLSSLEAENAWLRSNLTSTESYYNALIDMYETWLKGNFSIIPILVERITYLSTKLSEYGNIVGSPGGISYLEDLTQQERNLFLEKAVNSLPFTLNYSEYVAIYGVPLGIHVYVSFTTYYQPDPISVKEYWKLPNETLKDLGGDCEDLSLLAYSILIRNGLNDTYLIAWLGNSTGHVAVLTRYMGRWYLIDIAGNWYNGLKLYVSMKILKNGITYDLKLPPLSIHPEVKDWLVRENYATIDVSPVPGGRELSGIDLKTLLQEWVAYWVGLGETPVEYRLIGFDVYFKTTSITQLAYYAEKISK</sequence>
<comment type="similarity">
    <text evidence="1">Belongs to the UPF0252 family.</text>
</comment>